<evidence type="ECO:0000313" key="3">
    <source>
        <dbReference type="EMBL" id="CAD7667488.1"/>
    </source>
</evidence>
<dbReference type="InterPro" id="IPR036645">
    <property type="entry name" value="Elafin-like_sf"/>
</dbReference>
<evidence type="ECO:0000256" key="1">
    <source>
        <dbReference type="SAM" id="SignalP"/>
    </source>
</evidence>
<name>A0A811XTW5_NYCPR</name>
<dbReference type="GO" id="GO:0030414">
    <property type="term" value="F:peptidase inhibitor activity"/>
    <property type="evidence" value="ECO:0007669"/>
    <property type="project" value="InterPro"/>
</dbReference>
<protein>
    <submittedName>
        <fullName evidence="3">(raccoon dog) hypothetical protein</fullName>
    </submittedName>
</protein>
<evidence type="ECO:0000313" key="4">
    <source>
        <dbReference type="Proteomes" id="UP000645828"/>
    </source>
</evidence>
<dbReference type="AlphaFoldDB" id="A0A811XTW5"/>
<keyword evidence="1" id="KW-0732">Signal</keyword>
<feature type="domain" description="WAP" evidence="2">
    <location>
        <begin position="29"/>
        <end position="73"/>
    </location>
</feature>
<organism evidence="3 4">
    <name type="scientific">Nyctereutes procyonoides</name>
    <name type="common">Raccoon dog</name>
    <name type="synonym">Canis procyonoides</name>
    <dbReference type="NCBI Taxonomy" id="34880"/>
    <lineage>
        <taxon>Eukaryota</taxon>
        <taxon>Metazoa</taxon>
        <taxon>Chordata</taxon>
        <taxon>Craniata</taxon>
        <taxon>Vertebrata</taxon>
        <taxon>Euteleostomi</taxon>
        <taxon>Mammalia</taxon>
        <taxon>Eutheria</taxon>
        <taxon>Laurasiatheria</taxon>
        <taxon>Carnivora</taxon>
        <taxon>Caniformia</taxon>
        <taxon>Canidae</taxon>
        <taxon>Nyctereutes</taxon>
    </lineage>
</organism>
<accession>A0A811XTW5</accession>
<dbReference type="SUPFAM" id="SSF57256">
    <property type="entry name" value="Elafin-like"/>
    <property type="match status" value="1"/>
</dbReference>
<dbReference type="EMBL" id="CAJHUB010000649">
    <property type="protein sequence ID" value="CAD7667488.1"/>
    <property type="molecule type" value="Genomic_DNA"/>
</dbReference>
<feature type="signal peptide" evidence="1">
    <location>
        <begin position="1"/>
        <end position="22"/>
    </location>
</feature>
<dbReference type="Pfam" id="PF00095">
    <property type="entry name" value="WAP"/>
    <property type="match status" value="1"/>
</dbReference>
<dbReference type="InterPro" id="IPR008197">
    <property type="entry name" value="WAP_dom"/>
</dbReference>
<dbReference type="SMART" id="SM00217">
    <property type="entry name" value="WAP"/>
    <property type="match status" value="1"/>
</dbReference>
<dbReference type="GO" id="GO:0005576">
    <property type="term" value="C:extracellular region"/>
    <property type="evidence" value="ECO:0007669"/>
    <property type="project" value="InterPro"/>
</dbReference>
<gene>
    <name evidence="3" type="ORF">NYPRO_LOCUS801</name>
</gene>
<proteinExistence type="predicted"/>
<comment type="caution">
    <text evidence="3">The sequence shown here is derived from an EMBL/GenBank/DDBJ whole genome shotgun (WGS) entry which is preliminary data.</text>
</comment>
<dbReference type="CDD" id="cd00199">
    <property type="entry name" value="WAP"/>
    <property type="match status" value="1"/>
</dbReference>
<dbReference type="Proteomes" id="UP000645828">
    <property type="component" value="Unassembled WGS sequence"/>
</dbReference>
<dbReference type="Gene3D" id="4.10.75.10">
    <property type="entry name" value="Elafin-like"/>
    <property type="match status" value="1"/>
</dbReference>
<reference evidence="3" key="1">
    <citation type="submission" date="2020-12" db="EMBL/GenBank/DDBJ databases">
        <authorList>
            <consortium name="Molecular Ecology Group"/>
        </authorList>
    </citation>
    <scope>NUCLEOTIDE SEQUENCE</scope>
    <source>
        <strain evidence="3">TBG_1078</strain>
    </source>
</reference>
<feature type="chain" id="PRO_5032794463" evidence="1">
    <location>
        <begin position="23"/>
        <end position="117"/>
    </location>
</feature>
<keyword evidence="4" id="KW-1185">Reference proteome</keyword>
<sequence>MKKGAVFVLVAFITVGMELACAWKTLRERPSICPEVPKEFSGICAELCLGGLLCRKGMKCCSNGCGHVYKYLVPQVSINQSRGVQGDGQLPSGLCWGRQMLTCPLHTDVWITPRERG</sequence>
<evidence type="ECO:0000259" key="2">
    <source>
        <dbReference type="SMART" id="SM00217"/>
    </source>
</evidence>